<name>A0A6A4GL05_9AGAR</name>
<proteinExistence type="predicted"/>
<protein>
    <submittedName>
        <fullName evidence="1">Uncharacterized protein</fullName>
    </submittedName>
</protein>
<dbReference type="AlphaFoldDB" id="A0A6A4GL05"/>
<dbReference type="EMBL" id="ML769922">
    <property type="protein sequence ID" value="KAE9385997.1"/>
    <property type="molecule type" value="Genomic_DNA"/>
</dbReference>
<dbReference type="OrthoDB" id="3066739at2759"/>
<evidence type="ECO:0000313" key="2">
    <source>
        <dbReference type="Proteomes" id="UP000799118"/>
    </source>
</evidence>
<organism evidence="1 2">
    <name type="scientific">Gymnopus androsaceus JB14</name>
    <dbReference type="NCBI Taxonomy" id="1447944"/>
    <lineage>
        <taxon>Eukaryota</taxon>
        <taxon>Fungi</taxon>
        <taxon>Dikarya</taxon>
        <taxon>Basidiomycota</taxon>
        <taxon>Agaricomycotina</taxon>
        <taxon>Agaricomycetes</taxon>
        <taxon>Agaricomycetidae</taxon>
        <taxon>Agaricales</taxon>
        <taxon>Marasmiineae</taxon>
        <taxon>Omphalotaceae</taxon>
        <taxon>Gymnopus</taxon>
    </lineage>
</organism>
<gene>
    <name evidence="1" type="ORF">BT96DRAFT_560366</name>
</gene>
<accession>A0A6A4GL05</accession>
<reference evidence="1" key="1">
    <citation type="journal article" date="2019" name="Environ. Microbiol.">
        <title>Fungal ecological strategies reflected in gene transcription - a case study of two litter decomposers.</title>
        <authorList>
            <person name="Barbi F."/>
            <person name="Kohler A."/>
            <person name="Barry K."/>
            <person name="Baskaran P."/>
            <person name="Daum C."/>
            <person name="Fauchery L."/>
            <person name="Ihrmark K."/>
            <person name="Kuo A."/>
            <person name="LaButti K."/>
            <person name="Lipzen A."/>
            <person name="Morin E."/>
            <person name="Grigoriev I.V."/>
            <person name="Henrissat B."/>
            <person name="Lindahl B."/>
            <person name="Martin F."/>
        </authorList>
    </citation>
    <scope>NUCLEOTIDE SEQUENCE</scope>
    <source>
        <strain evidence="1">JB14</strain>
    </source>
</reference>
<keyword evidence="2" id="KW-1185">Reference proteome</keyword>
<sequence>MRCCRTCASQLLCALCDAPGLLNLDDCVAKVIPSEKLLGAEFGKLEKFRNWLYRTLRRSTAEMYQAEFNTLESNEERVAWLDRMKKVQEVHAEVRMHGTGLVLPPSQKMYIAYCSLPPLAIFHGSACSCSC</sequence>
<evidence type="ECO:0000313" key="1">
    <source>
        <dbReference type="EMBL" id="KAE9385997.1"/>
    </source>
</evidence>
<dbReference type="Proteomes" id="UP000799118">
    <property type="component" value="Unassembled WGS sequence"/>
</dbReference>